<dbReference type="Proteomes" id="UP000075755">
    <property type="component" value="Chromosome"/>
</dbReference>
<evidence type="ECO:0000313" key="1">
    <source>
        <dbReference type="EMBL" id="AMS41212.1"/>
    </source>
</evidence>
<evidence type="ECO:0000313" key="4">
    <source>
        <dbReference type="Proteomes" id="UP000577697"/>
    </source>
</evidence>
<accession>A0AAC8YMS1</accession>
<organism evidence="1 3">
    <name type="scientific">Aminobacter aminovorans</name>
    <name type="common">Chelatobacter heintzii</name>
    <dbReference type="NCBI Taxonomy" id="83263"/>
    <lineage>
        <taxon>Bacteria</taxon>
        <taxon>Pseudomonadati</taxon>
        <taxon>Pseudomonadota</taxon>
        <taxon>Alphaproteobacteria</taxon>
        <taxon>Hyphomicrobiales</taxon>
        <taxon>Phyllobacteriaceae</taxon>
        <taxon>Aminobacter</taxon>
    </lineage>
</organism>
<evidence type="ECO:0000313" key="3">
    <source>
        <dbReference type="Proteomes" id="UP000075755"/>
    </source>
</evidence>
<reference evidence="1 3" key="1">
    <citation type="submission" date="2016-03" db="EMBL/GenBank/DDBJ databases">
        <title>Complete genome of Aminobacter aminovorans KCTC 2477.</title>
        <authorList>
            <person name="Kim K.M."/>
        </authorList>
    </citation>
    <scope>NUCLEOTIDE SEQUENCE [LARGE SCALE GENOMIC DNA]</scope>
    <source>
        <strain evidence="1 3">KCTC 2477</strain>
    </source>
</reference>
<proteinExistence type="predicted"/>
<dbReference type="Proteomes" id="UP000577697">
    <property type="component" value="Unassembled WGS sequence"/>
</dbReference>
<dbReference type="EMBL" id="JACICB010000007">
    <property type="protein sequence ID" value="MBB3705805.1"/>
    <property type="molecule type" value="Genomic_DNA"/>
</dbReference>
<gene>
    <name evidence="1" type="ORF">AA2016_2284</name>
    <name evidence="2" type="ORF">FHS67_002124</name>
</gene>
<dbReference type="AlphaFoldDB" id="A0AAC8YMS1"/>
<reference evidence="2 4" key="2">
    <citation type="submission" date="2020-08" db="EMBL/GenBank/DDBJ databases">
        <title>Genomic Encyclopedia of Type Strains, Phase IV (KMG-IV): sequencing the most valuable type-strain genomes for metagenomic binning, comparative biology and taxonomic classification.</title>
        <authorList>
            <person name="Goeker M."/>
        </authorList>
    </citation>
    <scope>NUCLEOTIDE SEQUENCE [LARGE SCALE GENOMIC DNA]</scope>
    <source>
        <strain evidence="2 4">DSM 10368</strain>
    </source>
</reference>
<evidence type="ECO:0000313" key="2">
    <source>
        <dbReference type="EMBL" id="MBB3705805.1"/>
    </source>
</evidence>
<name>A0AAC8YMS1_AMIAI</name>
<dbReference type="KEGG" id="aak:AA2016_2284"/>
<dbReference type="RefSeq" id="WP_157097037.1">
    <property type="nucleotide sequence ID" value="NZ_CP015005.1"/>
</dbReference>
<dbReference type="EMBL" id="CP015005">
    <property type="protein sequence ID" value="AMS41212.1"/>
    <property type="molecule type" value="Genomic_DNA"/>
</dbReference>
<sequence>MSAAVVTFRVHFKDGHSVDVDAADAKAARAAAELKHAGFVSKVKVLKGGVPK</sequence>
<protein>
    <submittedName>
        <fullName evidence="1">Uncharacterized protein</fullName>
    </submittedName>
</protein>
<keyword evidence="4" id="KW-1185">Reference proteome</keyword>